<keyword evidence="2" id="KW-0472">Membrane</keyword>
<dbReference type="EMBL" id="JAWONS010000124">
    <property type="protein sequence ID" value="MDW2797613.1"/>
    <property type="molecule type" value="Genomic_DNA"/>
</dbReference>
<feature type="region of interest" description="Disordered" evidence="1">
    <location>
        <begin position="47"/>
        <end position="175"/>
    </location>
</feature>
<comment type="caution">
    <text evidence="3">The sequence shown here is derived from an EMBL/GenBank/DDBJ whole genome shotgun (WGS) entry which is preliminary data.</text>
</comment>
<feature type="compositionally biased region" description="Low complexity" evidence="1">
    <location>
        <begin position="63"/>
        <end position="74"/>
    </location>
</feature>
<keyword evidence="2" id="KW-0812">Transmembrane</keyword>
<name>A0ABU4GJ16_9CLOT</name>
<evidence type="ECO:0000256" key="1">
    <source>
        <dbReference type="SAM" id="MobiDB-lite"/>
    </source>
</evidence>
<feature type="compositionally biased region" description="Polar residues" evidence="1">
    <location>
        <begin position="139"/>
        <end position="152"/>
    </location>
</feature>
<evidence type="ECO:0000313" key="3">
    <source>
        <dbReference type="EMBL" id="MDW2797613.1"/>
    </source>
</evidence>
<keyword evidence="2" id="KW-1133">Transmembrane helix</keyword>
<feature type="transmembrane region" description="Helical" evidence="2">
    <location>
        <begin position="12"/>
        <end position="31"/>
    </location>
</feature>
<proteinExistence type="predicted"/>
<reference evidence="3 4" key="1">
    <citation type="submission" date="2023-10" db="EMBL/GenBank/DDBJ databases">
        <title>A novel Glycoside Hydrolase 43-Like Enzyme from Clostrdium boliviensis is an Endo-xylanase, and a Candidate for Xylooligosaccharides Production from Different Xylan Substrates.</title>
        <authorList>
            <person name="Alvarez M.T."/>
            <person name="Rocabado-Villegas L.R."/>
            <person name="Salas-Veizaga D.M."/>
            <person name="Linares-Pasten J.A."/>
            <person name="Gudmundsdottir E.E."/>
            <person name="Hreggvidsson G.O."/>
            <person name="Adlercreutz P."/>
            <person name="Nordberg Karlsson E."/>
        </authorList>
    </citation>
    <scope>NUCLEOTIDE SEQUENCE [LARGE SCALE GENOMIC DNA]</scope>
    <source>
        <strain evidence="3 4">E-1</strain>
    </source>
</reference>
<feature type="compositionally biased region" description="Polar residues" evidence="1">
    <location>
        <begin position="75"/>
        <end position="103"/>
    </location>
</feature>
<evidence type="ECO:0000256" key="2">
    <source>
        <dbReference type="SAM" id="Phobius"/>
    </source>
</evidence>
<dbReference type="InterPro" id="IPR046680">
    <property type="entry name" value="DUF6550"/>
</dbReference>
<accession>A0ABU4GJ16</accession>
<keyword evidence="4" id="KW-1185">Reference proteome</keyword>
<organism evidence="3 4">
    <name type="scientific">Clostridium boliviensis</name>
    <dbReference type="NCBI Taxonomy" id="318465"/>
    <lineage>
        <taxon>Bacteria</taxon>
        <taxon>Bacillati</taxon>
        <taxon>Bacillota</taxon>
        <taxon>Clostridia</taxon>
        <taxon>Eubacteriales</taxon>
        <taxon>Clostridiaceae</taxon>
        <taxon>Clostridium</taxon>
    </lineage>
</organism>
<protein>
    <submittedName>
        <fullName evidence="3">DUF6550 family protein</fullName>
    </submittedName>
</protein>
<evidence type="ECO:0000313" key="4">
    <source>
        <dbReference type="Proteomes" id="UP001276854"/>
    </source>
</evidence>
<gene>
    <name evidence="3" type="ORF">RZO55_08495</name>
</gene>
<dbReference type="RefSeq" id="WP_318063863.1">
    <property type="nucleotide sequence ID" value="NZ_JAWONS010000124.1"/>
</dbReference>
<sequence length="194" mass="20749">MKLSDSKKKWCIVTGIGFMCIILVIAIVSRFKTETLVEAEATTAALKTTTDSPTISTQRVTGEETTTPVTTQEVSVQPITSTEAGIQNMDTGDSSGTEQSIQPEVTKPAEPIEEAKKDPTKTPSGEKVTTAVQAEENKVQSTTAPTQSPSESENNHEGEIYVPGFGWVEDNGGGVSQETIEDMYENGNKIGSMD</sequence>
<dbReference type="Pfam" id="PF20187">
    <property type="entry name" value="DUF6550"/>
    <property type="match status" value="1"/>
</dbReference>
<dbReference type="Proteomes" id="UP001276854">
    <property type="component" value="Unassembled WGS sequence"/>
</dbReference>